<dbReference type="EMBL" id="CAJOBE010019058">
    <property type="protein sequence ID" value="CAF4225646.1"/>
    <property type="molecule type" value="Genomic_DNA"/>
</dbReference>
<proteinExistence type="predicted"/>
<name>A0A820D3Q4_9BILA</name>
<evidence type="ECO:0000313" key="2">
    <source>
        <dbReference type="Proteomes" id="UP000663874"/>
    </source>
</evidence>
<dbReference type="Proteomes" id="UP000663874">
    <property type="component" value="Unassembled WGS sequence"/>
</dbReference>
<dbReference type="AlphaFoldDB" id="A0A820D3Q4"/>
<gene>
    <name evidence="1" type="ORF">FNK824_LOCUS37461</name>
</gene>
<organism evidence="1 2">
    <name type="scientific">Rotaria sordida</name>
    <dbReference type="NCBI Taxonomy" id="392033"/>
    <lineage>
        <taxon>Eukaryota</taxon>
        <taxon>Metazoa</taxon>
        <taxon>Spiralia</taxon>
        <taxon>Gnathifera</taxon>
        <taxon>Rotifera</taxon>
        <taxon>Eurotatoria</taxon>
        <taxon>Bdelloidea</taxon>
        <taxon>Philodinida</taxon>
        <taxon>Philodinidae</taxon>
        <taxon>Rotaria</taxon>
    </lineage>
</organism>
<comment type="caution">
    <text evidence="1">The sequence shown here is derived from an EMBL/GenBank/DDBJ whole genome shotgun (WGS) entry which is preliminary data.</text>
</comment>
<reference evidence="1" key="1">
    <citation type="submission" date="2021-02" db="EMBL/GenBank/DDBJ databases">
        <authorList>
            <person name="Nowell W R."/>
        </authorList>
    </citation>
    <scope>NUCLEOTIDE SEQUENCE</scope>
</reference>
<protein>
    <submittedName>
        <fullName evidence="1">Uncharacterized protein</fullName>
    </submittedName>
</protein>
<sequence length="45" mass="5201">PDRSNVTGSDNQEGSELPEFTDVKMFIDSLLIDYQTNKTIEILYY</sequence>
<feature type="non-terminal residue" evidence="1">
    <location>
        <position position="1"/>
    </location>
</feature>
<evidence type="ECO:0000313" key="1">
    <source>
        <dbReference type="EMBL" id="CAF4225646.1"/>
    </source>
</evidence>
<accession>A0A820D3Q4</accession>